<evidence type="ECO:0000256" key="8">
    <source>
        <dbReference type="ARBA" id="ARBA00022842"/>
    </source>
</evidence>
<evidence type="ECO:0000256" key="7">
    <source>
        <dbReference type="ARBA" id="ARBA00022723"/>
    </source>
</evidence>
<feature type="domain" description="Alpha-D-phosphohexomutase alpha/beta/alpha" evidence="11">
    <location>
        <begin position="7"/>
        <end position="120"/>
    </location>
</feature>
<comment type="caution">
    <text evidence="14">The sequence shown here is derived from an EMBL/GenBank/DDBJ whole genome shotgun (WGS) entry which is preliminary data.</text>
</comment>
<comment type="cofactor">
    <cofactor evidence="2">
        <name>Mg(2+)</name>
        <dbReference type="ChEBI" id="CHEBI:18420"/>
    </cofactor>
</comment>
<dbReference type="PANTHER" id="PTHR43771">
    <property type="entry name" value="PHOSPHOMANNOMUTASE"/>
    <property type="match status" value="1"/>
</dbReference>
<dbReference type="InterPro" id="IPR016055">
    <property type="entry name" value="A-D-PHexomutase_a/b/a-I/II/III"/>
</dbReference>
<dbReference type="SUPFAM" id="SSF53738">
    <property type="entry name" value="Phosphoglucomutase, first 3 domains"/>
    <property type="match status" value="3"/>
</dbReference>
<dbReference type="InterPro" id="IPR005841">
    <property type="entry name" value="Alpha-D-phosphohexomutase_SF"/>
</dbReference>
<dbReference type="GO" id="GO:0000287">
    <property type="term" value="F:magnesium ion binding"/>
    <property type="evidence" value="ECO:0007669"/>
    <property type="project" value="InterPro"/>
</dbReference>
<evidence type="ECO:0000256" key="3">
    <source>
        <dbReference type="ARBA" id="ARBA00004699"/>
    </source>
</evidence>
<keyword evidence="7 10" id="KW-0479">Metal-binding</keyword>
<sequence>MKHTLTAFRLGDIRGIFPTEIDDAFALAFAHGVAHHFKLKGTVAVGRDMRDSSPGLQQCLINGLLASGVDVVDLGLCATELGYFASSLPGISAAIVVTASHNPAAFNGFKLVLKNGKAVTFDDGLDSVMALMLSGHTNQGKSGIMRERDVHQDYVAHLLHQFQPASLTSGLIALNGLNGTATTLAHDIAEGLKLPVEWVRRQPGPIPDGGADPSKPLLIAEMTQFMQSNEFALGVAWDGDCDRCVFFDGNGQLVPTYYVVGILAEHYLTVFPGAAIVYDSKLCMNTLDIIQRLKGKAIRSETGHAFMKQHMRKNQAVYGGELSSHHYFGAFNGCDSGMLAWLKMIQILAQTDKTLAEIVEQARANVCSTTEINLTLSDTKGALEHILNCYGRQALGVDFFDGLSFEMPGQWRFTLCPSKTEPLVRLNLEARGNRDELINQGARLLTELSRFQTPGSEWTETPVIQ</sequence>
<feature type="domain" description="Alpha-D-phosphohexomutase alpha/beta/alpha" evidence="12">
    <location>
        <begin position="153"/>
        <end position="251"/>
    </location>
</feature>
<evidence type="ECO:0000313" key="14">
    <source>
        <dbReference type="EMBL" id="NQV65277.1"/>
    </source>
</evidence>
<comment type="pathway">
    <text evidence="3">Nucleotide-sugar biosynthesis; GDP-alpha-D-mannose biosynthesis; alpha-D-mannose 1-phosphate from D-fructose 6-phosphate: step 2/2.</text>
</comment>
<dbReference type="InterPro" id="IPR005845">
    <property type="entry name" value="A-D-PHexomutase_a/b/a-II"/>
</dbReference>
<dbReference type="Proteomes" id="UP000754644">
    <property type="component" value="Unassembled WGS sequence"/>
</dbReference>
<keyword evidence="9" id="KW-0413">Isomerase</keyword>
<dbReference type="Gene3D" id="3.30.310.50">
    <property type="entry name" value="Alpha-D-phosphohexomutase, C-terminal domain"/>
    <property type="match status" value="1"/>
</dbReference>
<dbReference type="EC" id="5.4.2.8" evidence="5"/>
<organism evidence="14 15">
    <name type="scientific">SAR86 cluster bacterium</name>
    <dbReference type="NCBI Taxonomy" id="2030880"/>
    <lineage>
        <taxon>Bacteria</taxon>
        <taxon>Pseudomonadati</taxon>
        <taxon>Pseudomonadota</taxon>
        <taxon>Gammaproteobacteria</taxon>
        <taxon>SAR86 cluster</taxon>
    </lineage>
</organism>
<dbReference type="GO" id="GO:0005975">
    <property type="term" value="P:carbohydrate metabolic process"/>
    <property type="evidence" value="ECO:0007669"/>
    <property type="project" value="InterPro"/>
</dbReference>
<keyword evidence="6" id="KW-0597">Phosphoprotein</keyword>
<dbReference type="InterPro" id="IPR016066">
    <property type="entry name" value="A-D-PHexomutase_CS"/>
</dbReference>
<dbReference type="Gene3D" id="3.40.120.10">
    <property type="entry name" value="Alpha-D-Glucose-1,6-Bisphosphate, subunit A, domain 3"/>
    <property type="match status" value="3"/>
</dbReference>
<evidence type="ECO:0000313" key="15">
    <source>
        <dbReference type="Proteomes" id="UP000754644"/>
    </source>
</evidence>
<dbReference type="EMBL" id="JABMOJ010000297">
    <property type="protein sequence ID" value="NQV65277.1"/>
    <property type="molecule type" value="Genomic_DNA"/>
</dbReference>
<dbReference type="Pfam" id="PF02878">
    <property type="entry name" value="PGM_PMM_I"/>
    <property type="match status" value="1"/>
</dbReference>
<evidence type="ECO:0000256" key="4">
    <source>
        <dbReference type="ARBA" id="ARBA00010231"/>
    </source>
</evidence>
<proteinExistence type="inferred from homology"/>
<dbReference type="InterPro" id="IPR005844">
    <property type="entry name" value="A-D-PHexomutase_a/b/a-I"/>
</dbReference>
<evidence type="ECO:0000259" key="13">
    <source>
        <dbReference type="Pfam" id="PF02880"/>
    </source>
</evidence>
<accession>A0A972VYB2</accession>
<gene>
    <name evidence="14" type="ORF">HQ497_07920</name>
</gene>
<comment type="catalytic activity">
    <reaction evidence="1">
        <text>alpha-D-mannose 1-phosphate = D-mannose 6-phosphate</text>
        <dbReference type="Rhea" id="RHEA:11140"/>
        <dbReference type="ChEBI" id="CHEBI:58409"/>
        <dbReference type="ChEBI" id="CHEBI:58735"/>
        <dbReference type="EC" id="5.4.2.8"/>
    </reaction>
</comment>
<name>A0A972VYB2_9GAMM</name>
<evidence type="ECO:0000259" key="11">
    <source>
        <dbReference type="Pfam" id="PF02878"/>
    </source>
</evidence>
<comment type="similarity">
    <text evidence="4 10">Belongs to the phosphohexose mutase family.</text>
</comment>
<dbReference type="SUPFAM" id="SSF55957">
    <property type="entry name" value="Phosphoglucomutase, C-terminal domain"/>
    <property type="match status" value="1"/>
</dbReference>
<evidence type="ECO:0000259" key="12">
    <source>
        <dbReference type="Pfam" id="PF02879"/>
    </source>
</evidence>
<dbReference type="GO" id="GO:0004615">
    <property type="term" value="F:phosphomannomutase activity"/>
    <property type="evidence" value="ECO:0007669"/>
    <property type="project" value="UniProtKB-EC"/>
</dbReference>
<dbReference type="InterPro" id="IPR036900">
    <property type="entry name" value="A-D-PHexomutase_C_sf"/>
</dbReference>
<keyword evidence="8 10" id="KW-0460">Magnesium</keyword>
<evidence type="ECO:0000256" key="5">
    <source>
        <dbReference type="ARBA" id="ARBA00012730"/>
    </source>
</evidence>
<protein>
    <recommendedName>
        <fullName evidence="5">phosphomannomutase</fullName>
        <ecNumber evidence="5">5.4.2.8</ecNumber>
    </recommendedName>
</protein>
<feature type="domain" description="Alpha-D-phosphohexomutase alpha/beta/alpha" evidence="13">
    <location>
        <begin position="258"/>
        <end position="361"/>
    </location>
</feature>
<dbReference type="AlphaFoldDB" id="A0A972VYB2"/>
<dbReference type="PRINTS" id="PR00509">
    <property type="entry name" value="PGMPMM"/>
</dbReference>
<dbReference type="Pfam" id="PF02879">
    <property type="entry name" value="PGM_PMM_II"/>
    <property type="match status" value="1"/>
</dbReference>
<reference evidence="14" key="1">
    <citation type="submission" date="2020-05" db="EMBL/GenBank/DDBJ databases">
        <title>Sulfur intermediates as new biogeochemical hubs in an aquatic model microbial ecosystem.</title>
        <authorList>
            <person name="Vigneron A."/>
        </authorList>
    </citation>
    <scope>NUCLEOTIDE SEQUENCE</scope>
    <source>
        <strain evidence="14">Bin.250</strain>
    </source>
</reference>
<evidence type="ECO:0000256" key="6">
    <source>
        <dbReference type="ARBA" id="ARBA00022553"/>
    </source>
</evidence>
<evidence type="ECO:0000256" key="10">
    <source>
        <dbReference type="RuleBase" id="RU004326"/>
    </source>
</evidence>
<evidence type="ECO:0000256" key="1">
    <source>
        <dbReference type="ARBA" id="ARBA00000586"/>
    </source>
</evidence>
<evidence type="ECO:0000256" key="9">
    <source>
        <dbReference type="ARBA" id="ARBA00023235"/>
    </source>
</evidence>
<evidence type="ECO:0000256" key="2">
    <source>
        <dbReference type="ARBA" id="ARBA00001946"/>
    </source>
</evidence>
<dbReference type="PANTHER" id="PTHR43771:SF1">
    <property type="entry name" value="PHOSPHOMANNOMUTASE"/>
    <property type="match status" value="1"/>
</dbReference>
<dbReference type="InterPro" id="IPR005846">
    <property type="entry name" value="A-D-PHexomutase_a/b/a-III"/>
</dbReference>
<dbReference type="Pfam" id="PF02880">
    <property type="entry name" value="PGM_PMM_III"/>
    <property type="match status" value="1"/>
</dbReference>
<dbReference type="PROSITE" id="PS00710">
    <property type="entry name" value="PGM_PMM"/>
    <property type="match status" value="1"/>
</dbReference>